<organism evidence="3 4">
    <name type="scientific">Vitis vinifera</name>
    <name type="common">Grape</name>
    <dbReference type="NCBI Taxonomy" id="29760"/>
    <lineage>
        <taxon>Eukaryota</taxon>
        <taxon>Viridiplantae</taxon>
        <taxon>Streptophyta</taxon>
        <taxon>Embryophyta</taxon>
        <taxon>Tracheophyta</taxon>
        <taxon>Spermatophyta</taxon>
        <taxon>Magnoliopsida</taxon>
        <taxon>eudicotyledons</taxon>
        <taxon>Gunneridae</taxon>
        <taxon>Pentapetalae</taxon>
        <taxon>rosids</taxon>
        <taxon>Vitales</taxon>
        <taxon>Vitaceae</taxon>
        <taxon>Viteae</taxon>
        <taxon>Vitis</taxon>
    </lineage>
</organism>
<feature type="region of interest" description="Disordered" evidence="2">
    <location>
        <begin position="59"/>
        <end position="83"/>
    </location>
</feature>
<evidence type="ECO:0000256" key="2">
    <source>
        <dbReference type="SAM" id="MobiDB-lite"/>
    </source>
</evidence>
<evidence type="ECO:0000313" key="3">
    <source>
        <dbReference type="EMBL" id="RVW30752.1"/>
    </source>
</evidence>
<dbReference type="PANTHER" id="PTHR33493">
    <property type="entry name" value="LATE EMBRYOGENESIS ABUNDANT PROTEIN 6-RELATED"/>
    <property type="match status" value="1"/>
</dbReference>
<protein>
    <submittedName>
        <fullName evidence="3">18 kDa seed maturation protein</fullName>
    </submittedName>
</protein>
<comment type="similarity">
    <text evidence="1">Belongs to the LEA type 1 family.</text>
</comment>
<dbReference type="Proteomes" id="UP000288805">
    <property type="component" value="Unassembled WGS sequence"/>
</dbReference>
<comment type="caution">
    <text evidence="3">The sequence shown here is derived from an EMBL/GenBank/DDBJ whole genome shotgun (WGS) entry which is preliminary data.</text>
</comment>
<dbReference type="PANTHER" id="PTHR33493:SF30">
    <property type="entry name" value="LATE EMBRYOGENESIS ABUNDANT PROTEIN"/>
    <property type="match status" value="1"/>
</dbReference>
<evidence type="ECO:0000313" key="4">
    <source>
        <dbReference type="Proteomes" id="UP000288805"/>
    </source>
</evidence>
<sequence length="195" mass="21268">MYGISSKSGERLSLDTLHRRNHCDIQYLHTTTLPPVFRNAATWLSYFKASLIVTHHFHVKKKGEEEKRRKDAGREGCSGGHEGESQQCCGLCQSWHGENQATAQEKKERMTAHDPMEKEIATEKKDVLKTQAEMDKQMAQEHNAAAREAAATGGQGRVPLHTTGGATGIHHPGYGTGGAATRDINYGGTTNGSGI</sequence>
<dbReference type="EMBL" id="QGNW01001787">
    <property type="protein sequence ID" value="RVW30752.1"/>
    <property type="molecule type" value="Genomic_DNA"/>
</dbReference>
<accession>A0A438D5R0</accession>
<reference evidence="3 4" key="1">
    <citation type="journal article" date="2018" name="PLoS Genet.">
        <title>Population sequencing reveals clonal diversity and ancestral inbreeding in the grapevine cultivar Chardonnay.</title>
        <authorList>
            <person name="Roach M.J."/>
            <person name="Johnson D.L."/>
            <person name="Bohlmann J."/>
            <person name="van Vuuren H.J."/>
            <person name="Jones S.J."/>
            <person name="Pretorius I.S."/>
            <person name="Schmidt S.A."/>
            <person name="Borneman A.R."/>
        </authorList>
    </citation>
    <scope>NUCLEOTIDE SEQUENCE [LARGE SCALE GENOMIC DNA]</scope>
    <source>
        <strain evidence="4">cv. Chardonnay</strain>
        <tissue evidence="3">Leaf</tissue>
    </source>
</reference>
<dbReference type="GO" id="GO:0009793">
    <property type="term" value="P:embryo development ending in seed dormancy"/>
    <property type="evidence" value="ECO:0007669"/>
    <property type="project" value="InterPro"/>
</dbReference>
<gene>
    <name evidence="3" type="primary">GMPM1_0</name>
    <name evidence="3" type="ORF">CK203_077163</name>
</gene>
<dbReference type="InterPro" id="IPR005513">
    <property type="entry name" value="LEA_1"/>
</dbReference>
<dbReference type="Pfam" id="PF03760">
    <property type="entry name" value="LEA_1"/>
    <property type="match status" value="1"/>
</dbReference>
<evidence type="ECO:0000256" key="1">
    <source>
        <dbReference type="ARBA" id="ARBA00010975"/>
    </source>
</evidence>
<feature type="compositionally biased region" description="Basic and acidic residues" evidence="2">
    <location>
        <begin position="62"/>
        <end position="74"/>
    </location>
</feature>
<proteinExistence type="inferred from homology"/>
<dbReference type="AlphaFoldDB" id="A0A438D5R0"/>
<name>A0A438D5R0_VITVI</name>